<dbReference type="Gene3D" id="3.50.50.60">
    <property type="entry name" value="FAD/NAD(P)-binding domain"/>
    <property type="match status" value="2"/>
</dbReference>
<dbReference type="Pfam" id="PF04324">
    <property type="entry name" value="Fer2_BFD"/>
    <property type="match status" value="1"/>
</dbReference>
<dbReference type="InterPro" id="IPR041854">
    <property type="entry name" value="BFD-like_2Fe2S-bd_dom_sf"/>
</dbReference>
<feature type="domain" description="BFD-like [2Fe-2S]-binding" evidence="2">
    <location>
        <begin position="142"/>
        <end position="189"/>
    </location>
</feature>
<reference evidence="3" key="1">
    <citation type="journal article" date="2015" name="Nature">
        <title>Complex archaea that bridge the gap between prokaryotes and eukaryotes.</title>
        <authorList>
            <person name="Spang A."/>
            <person name="Saw J.H."/>
            <person name="Jorgensen S.L."/>
            <person name="Zaremba-Niedzwiedzka K."/>
            <person name="Martijn J."/>
            <person name="Lind A.E."/>
            <person name="van Eijk R."/>
            <person name="Schleper C."/>
            <person name="Guy L."/>
            <person name="Ettema T.J."/>
        </authorList>
    </citation>
    <scope>NUCLEOTIDE SEQUENCE</scope>
</reference>
<dbReference type="InterPro" id="IPR007419">
    <property type="entry name" value="BFD-like_2Fe2S-bd_dom"/>
</dbReference>
<dbReference type="PANTHER" id="PTHR42949:SF3">
    <property type="entry name" value="ANAEROBIC GLYCEROL-3-PHOSPHATE DEHYDROGENASE SUBUNIT B"/>
    <property type="match status" value="1"/>
</dbReference>
<dbReference type="Gene3D" id="1.10.10.1100">
    <property type="entry name" value="BFD-like [2Fe-2S]-binding domain"/>
    <property type="match status" value="1"/>
</dbReference>
<proteinExistence type="predicted"/>
<dbReference type="SUPFAM" id="SSF51905">
    <property type="entry name" value="FAD/NAD(P)-binding domain"/>
    <property type="match status" value="1"/>
</dbReference>
<evidence type="ECO:0000313" key="3">
    <source>
        <dbReference type="EMBL" id="KKL65853.1"/>
    </source>
</evidence>
<feature type="non-terminal residue" evidence="3">
    <location>
        <position position="1"/>
    </location>
</feature>
<dbReference type="EMBL" id="LAZR01027399">
    <property type="protein sequence ID" value="KKL65853.1"/>
    <property type="molecule type" value="Genomic_DNA"/>
</dbReference>
<dbReference type="InterPro" id="IPR036188">
    <property type="entry name" value="FAD/NAD-bd_sf"/>
</dbReference>
<organism evidence="3">
    <name type="scientific">marine sediment metagenome</name>
    <dbReference type="NCBI Taxonomy" id="412755"/>
    <lineage>
        <taxon>unclassified sequences</taxon>
        <taxon>metagenomes</taxon>
        <taxon>ecological metagenomes</taxon>
    </lineage>
</organism>
<evidence type="ECO:0000256" key="1">
    <source>
        <dbReference type="ARBA" id="ARBA00023002"/>
    </source>
</evidence>
<name>A0A0F9DVH7_9ZZZZ</name>
<keyword evidence="1" id="KW-0560">Oxidoreductase</keyword>
<evidence type="ECO:0000259" key="2">
    <source>
        <dbReference type="Pfam" id="PF04324"/>
    </source>
</evidence>
<protein>
    <recommendedName>
        <fullName evidence="2">BFD-like [2Fe-2S]-binding domain-containing protein</fullName>
    </recommendedName>
</protein>
<accession>A0A0F9DVH7</accession>
<dbReference type="AlphaFoldDB" id="A0A0F9DVH7"/>
<gene>
    <name evidence="3" type="ORF">LCGC14_2150840</name>
</gene>
<sequence length="218" mass="23878">SWRPIKGTEKVLAVDAIAYGFGLIPSTALTRLCGCRHTYDAHLGYWRVEHNDQMETSIAGVFVAGDGRTIKGYAAAIEEGRVAATEAAVQLGHISRNEADRSLGPSRKKLKQFRRFGRILDTLSAIRPGILEVLSDDTIVSRCEEVTLGKIASSVTDGAIDVNDVKRRTRLGMGHCQGRICGQLINELIWKFTGDSKERTLFTPRIPAKPVPFEALTG</sequence>
<dbReference type="GO" id="GO:0016491">
    <property type="term" value="F:oxidoreductase activity"/>
    <property type="evidence" value="ECO:0007669"/>
    <property type="project" value="UniProtKB-KW"/>
</dbReference>
<dbReference type="CDD" id="cd19946">
    <property type="entry name" value="GlpA-like_Fer2_BFD-like"/>
    <property type="match status" value="1"/>
</dbReference>
<dbReference type="InterPro" id="IPR051691">
    <property type="entry name" value="Metab_Enz_Cyan_OpOx_G3PDH"/>
</dbReference>
<comment type="caution">
    <text evidence="3">The sequence shown here is derived from an EMBL/GenBank/DDBJ whole genome shotgun (WGS) entry which is preliminary data.</text>
</comment>
<dbReference type="PANTHER" id="PTHR42949">
    <property type="entry name" value="ANAEROBIC GLYCEROL-3-PHOSPHATE DEHYDROGENASE SUBUNIT B"/>
    <property type="match status" value="1"/>
</dbReference>